<dbReference type="InterPro" id="IPR013783">
    <property type="entry name" value="Ig-like_fold"/>
</dbReference>
<evidence type="ECO:0000259" key="1">
    <source>
        <dbReference type="PROSITE" id="PS50835"/>
    </source>
</evidence>
<dbReference type="Gene3D" id="2.60.40.10">
    <property type="entry name" value="Immunoglobulins"/>
    <property type="match status" value="3"/>
</dbReference>
<name>A0A5B7H6U3_PORTR</name>
<protein>
    <recommendedName>
        <fullName evidence="1">Ig-like domain-containing protein</fullName>
    </recommendedName>
</protein>
<sequence>MSSPAATPLPLAGQVLAFTFSDGPWCCRVEVYLCGCTFVVPQFYQTEVNNEHVIRGNAAILKCVIPSFVADFVSVAAWVSDDGNTYLPSSQDVYVVHQQYETDVNKEHVIRGNSAIFKCVIPSFVADFVTVTSWTTSDGDVFYPSRQYVVFQPYDSDVNKEYVIRGNSAIMKCSIPSFVADFVSVTAWVTDQGEIFYPSDRYGKQPSEYLLPHQPHQSSLHPHLPHLCAAG</sequence>
<organism evidence="2 3">
    <name type="scientific">Portunus trituberculatus</name>
    <name type="common">Swimming crab</name>
    <name type="synonym">Neptunus trituberculatus</name>
    <dbReference type="NCBI Taxonomy" id="210409"/>
    <lineage>
        <taxon>Eukaryota</taxon>
        <taxon>Metazoa</taxon>
        <taxon>Ecdysozoa</taxon>
        <taxon>Arthropoda</taxon>
        <taxon>Crustacea</taxon>
        <taxon>Multicrustacea</taxon>
        <taxon>Malacostraca</taxon>
        <taxon>Eumalacostraca</taxon>
        <taxon>Eucarida</taxon>
        <taxon>Decapoda</taxon>
        <taxon>Pleocyemata</taxon>
        <taxon>Brachyura</taxon>
        <taxon>Eubrachyura</taxon>
        <taxon>Portunoidea</taxon>
        <taxon>Portunidae</taxon>
        <taxon>Portuninae</taxon>
        <taxon>Portunus</taxon>
    </lineage>
</organism>
<keyword evidence="3" id="KW-1185">Reference proteome</keyword>
<feature type="domain" description="Ig-like" evidence="1">
    <location>
        <begin position="41"/>
        <end position="132"/>
    </location>
</feature>
<comment type="caution">
    <text evidence="2">The sequence shown here is derived from an EMBL/GenBank/DDBJ whole genome shotgun (WGS) entry which is preliminary data.</text>
</comment>
<dbReference type="AlphaFoldDB" id="A0A5B7H6U3"/>
<reference evidence="2 3" key="1">
    <citation type="submission" date="2019-05" db="EMBL/GenBank/DDBJ databases">
        <title>Another draft genome of Portunus trituberculatus and its Hox gene families provides insights of decapod evolution.</title>
        <authorList>
            <person name="Jeong J.-H."/>
            <person name="Song I."/>
            <person name="Kim S."/>
            <person name="Choi T."/>
            <person name="Kim D."/>
            <person name="Ryu S."/>
            <person name="Kim W."/>
        </authorList>
    </citation>
    <scope>NUCLEOTIDE SEQUENCE [LARGE SCALE GENOMIC DNA]</scope>
    <source>
        <tissue evidence="2">Muscle</tissue>
    </source>
</reference>
<gene>
    <name evidence="2" type="ORF">E2C01_059970</name>
</gene>
<dbReference type="InterPro" id="IPR007110">
    <property type="entry name" value="Ig-like_dom"/>
</dbReference>
<dbReference type="PROSITE" id="PS50835">
    <property type="entry name" value="IG_LIKE"/>
    <property type="match status" value="1"/>
</dbReference>
<dbReference type="EMBL" id="VSRR010023900">
    <property type="protein sequence ID" value="MPC65833.1"/>
    <property type="molecule type" value="Genomic_DNA"/>
</dbReference>
<accession>A0A5B7H6U3</accession>
<evidence type="ECO:0000313" key="2">
    <source>
        <dbReference type="EMBL" id="MPC65833.1"/>
    </source>
</evidence>
<dbReference type="Proteomes" id="UP000324222">
    <property type="component" value="Unassembled WGS sequence"/>
</dbReference>
<proteinExistence type="predicted"/>
<evidence type="ECO:0000313" key="3">
    <source>
        <dbReference type="Proteomes" id="UP000324222"/>
    </source>
</evidence>